<keyword evidence="7" id="KW-0479">Metal-binding</keyword>
<evidence type="ECO:0000256" key="5">
    <source>
        <dbReference type="ARBA" id="ARBA00040549"/>
    </source>
</evidence>
<dbReference type="Pfam" id="PF13091">
    <property type="entry name" value="PLDc_2"/>
    <property type="match status" value="1"/>
</dbReference>
<dbReference type="GO" id="GO:0008270">
    <property type="term" value="F:zinc ion binding"/>
    <property type="evidence" value="ECO:0007669"/>
    <property type="project" value="UniProtKB-KW"/>
</dbReference>
<evidence type="ECO:0000313" key="11">
    <source>
        <dbReference type="Proteomes" id="UP001497497"/>
    </source>
</evidence>
<dbReference type="InterPro" id="IPR000571">
    <property type="entry name" value="Znf_CCCH"/>
</dbReference>
<organism evidence="10 11">
    <name type="scientific">Lymnaea stagnalis</name>
    <name type="common">Great pond snail</name>
    <name type="synonym">Helix stagnalis</name>
    <dbReference type="NCBI Taxonomy" id="6523"/>
    <lineage>
        <taxon>Eukaryota</taxon>
        <taxon>Metazoa</taxon>
        <taxon>Spiralia</taxon>
        <taxon>Lophotrochozoa</taxon>
        <taxon>Mollusca</taxon>
        <taxon>Gastropoda</taxon>
        <taxon>Heterobranchia</taxon>
        <taxon>Euthyneura</taxon>
        <taxon>Panpulmonata</taxon>
        <taxon>Hygrophila</taxon>
        <taxon>Lymnaeoidea</taxon>
        <taxon>Lymnaeidae</taxon>
        <taxon>Lymnaea</taxon>
    </lineage>
</organism>
<dbReference type="SUPFAM" id="SSF56024">
    <property type="entry name" value="Phospholipase D/nuclease"/>
    <property type="match status" value="1"/>
</dbReference>
<gene>
    <name evidence="10" type="ORF">GSLYS_00014679001</name>
</gene>
<proteinExistence type="inferred from homology"/>
<dbReference type="Proteomes" id="UP001497497">
    <property type="component" value="Unassembled WGS sequence"/>
</dbReference>
<dbReference type="GO" id="GO:0034587">
    <property type="term" value="P:piRNA processing"/>
    <property type="evidence" value="ECO:0007669"/>
    <property type="project" value="TreeGrafter"/>
</dbReference>
<dbReference type="AlphaFoldDB" id="A0AAV2I6A8"/>
<keyword evidence="1" id="KW-0378">Hydrolase</keyword>
<dbReference type="GO" id="GO:0005739">
    <property type="term" value="C:mitochondrion"/>
    <property type="evidence" value="ECO:0007669"/>
    <property type="project" value="TreeGrafter"/>
</dbReference>
<reference evidence="10 11" key="1">
    <citation type="submission" date="2024-04" db="EMBL/GenBank/DDBJ databases">
        <authorList>
            <consortium name="Genoscope - CEA"/>
            <person name="William W."/>
        </authorList>
    </citation>
    <scope>NUCLEOTIDE SEQUENCE [LARGE SCALE GENOMIC DNA]</scope>
</reference>
<feature type="domain" description="C3H1-type" evidence="9">
    <location>
        <begin position="54"/>
        <end position="82"/>
    </location>
</feature>
<dbReference type="PANTHER" id="PTHR43856:SF1">
    <property type="entry name" value="MITOCHONDRIAL CARDIOLIPIN HYDROLASE"/>
    <property type="match status" value="1"/>
</dbReference>
<comment type="caution">
    <text evidence="10">The sequence shown here is derived from an EMBL/GenBank/DDBJ whole genome shotgun (WGS) entry which is preliminary data.</text>
</comment>
<accession>A0AAV2I6A8</accession>
<keyword evidence="7" id="KW-0863">Zinc-finger</keyword>
<dbReference type="SMART" id="SM00155">
    <property type="entry name" value="PLDc"/>
    <property type="match status" value="1"/>
</dbReference>
<feature type="domain" description="PLD phosphodiesterase" evidence="8">
    <location>
        <begin position="155"/>
        <end position="182"/>
    </location>
</feature>
<evidence type="ECO:0000259" key="9">
    <source>
        <dbReference type="PROSITE" id="PS50103"/>
    </source>
</evidence>
<dbReference type="InterPro" id="IPR001736">
    <property type="entry name" value="PLipase_D/transphosphatidylase"/>
</dbReference>
<dbReference type="GO" id="GO:0016042">
    <property type="term" value="P:lipid catabolic process"/>
    <property type="evidence" value="ECO:0007669"/>
    <property type="project" value="UniProtKB-KW"/>
</dbReference>
<feature type="zinc finger region" description="C3H1-type" evidence="7">
    <location>
        <begin position="54"/>
        <end position="82"/>
    </location>
</feature>
<dbReference type="PROSITE" id="PS50103">
    <property type="entry name" value="ZF_C3H1"/>
    <property type="match status" value="1"/>
</dbReference>
<evidence type="ECO:0000256" key="6">
    <source>
        <dbReference type="ARBA" id="ARBA00043167"/>
    </source>
</evidence>
<evidence type="ECO:0000259" key="8">
    <source>
        <dbReference type="PROSITE" id="PS50035"/>
    </source>
</evidence>
<keyword evidence="11" id="KW-1185">Reference proteome</keyword>
<evidence type="ECO:0000256" key="7">
    <source>
        <dbReference type="PROSITE-ProRule" id="PRU00723"/>
    </source>
</evidence>
<evidence type="ECO:0000256" key="1">
    <source>
        <dbReference type="ARBA" id="ARBA00022801"/>
    </source>
</evidence>
<dbReference type="InterPro" id="IPR051406">
    <property type="entry name" value="PLD_domain"/>
</dbReference>
<keyword evidence="2" id="KW-0442">Lipid degradation</keyword>
<evidence type="ECO:0000256" key="3">
    <source>
        <dbReference type="ARBA" id="ARBA00023098"/>
    </source>
</evidence>
<evidence type="ECO:0000313" key="10">
    <source>
        <dbReference type="EMBL" id="CAL1541037.1"/>
    </source>
</evidence>
<sequence>MNSNLRGALYTVLFFIASEVLYKLYCKTKKHKSKTEIGSESRLSSTSLQVLFFPDEKVACKDYFITDNGCVKQNCRFSHEKSSLSELYKHLCSGKTTVDICVYIITCKDLAEILMKMFKRGVKIRIITDKDQLQASGSQIWSLRKEGIPVRTNDSSYLMHHKFVIIDNRVLINGSFNWTYQAITGNQENVLITDDDAVTSVFKAEFQRLWEDFGSQNSTGDLRLQE</sequence>
<protein>
    <recommendedName>
        <fullName evidence="5">Mitochondrial cardiolipin hydrolase</fullName>
    </recommendedName>
    <alternativeName>
        <fullName evidence="6">Mitochondrial phospholipase</fullName>
    </alternativeName>
</protein>
<keyword evidence="7" id="KW-0862">Zinc</keyword>
<dbReference type="EMBL" id="CAXITT010000411">
    <property type="protein sequence ID" value="CAL1541037.1"/>
    <property type="molecule type" value="Genomic_DNA"/>
</dbReference>
<comment type="similarity">
    <text evidence="4">Belongs to the phospholipase D family. MitoPLD/Zucchini subfamily.</text>
</comment>
<dbReference type="Gene3D" id="3.30.870.10">
    <property type="entry name" value="Endonuclease Chain A"/>
    <property type="match status" value="1"/>
</dbReference>
<evidence type="ECO:0000256" key="2">
    <source>
        <dbReference type="ARBA" id="ARBA00022963"/>
    </source>
</evidence>
<dbReference type="GO" id="GO:0016891">
    <property type="term" value="F:RNA endonuclease activity producing 5'-phosphomonoesters, hydrolytic mechanism"/>
    <property type="evidence" value="ECO:0007669"/>
    <property type="project" value="TreeGrafter"/>
</dbReference>
<evidence type="ECO:0000256" key="4">
    <source>
        <dbReference type="ARBA" id="ARBA00038012"/>
    </source>
</evidence>
<dbReference type="InterPro" id="IPR025202">
    <property type="entry name" value="PLD-like_dom"/>
</dbReference>
<name>A0AAV2I6A8_LYMST</name>
<dbReference type="CDD" id="cd09171">
    <property type="entry name" value="PLDc_vPLD6_like"/>
    <property type="match status" value="1"/>
</dbReference>
<keyword evidence="3" id="KW-0443">Lipid metabolism</keyword>
<dbReference type="PANTHER" id="PTHR43856">
    <property type="entry name" value="CARDIOLIPIN HYDROLASE"/>
    <property type="match status" value="1"/>
</dbReference>
<dbReference type="PROSITE" id="PS50035">
    <property type="entry name" value="PLD"/>
    <property type="match status" value="1"/>
</dbReference>